<evidence type="ECO:0000313" key="3">
    <source>
        <dbReference type="EMBL" id="KAK3692580.1"/>
    </source>
</evidence>
<feature type="compositionally biased region" description="Acidic residues" evidence="1">
    <location>
        <begin position="306"/>
        <end position="315"/>
    </location>
</feature>
<organism evidence="3 4">
    <name type="scientific">Podospora appendiculata</name>
    <dbReference type="NCBI Taxonomy" id="314037"/>
    <lineage>
        <taxon>Eukaryota</taxon>
        <taxon>Fungi</taxon>
        <taxon>Dikarya</taxon>
        <taxon>Ascomycota</taxon>
        <taxon>Pezizomycotina</taxon>
        <taxon>Sordariomycetes</taxon>
        <taxon>Sordariomycetidae</taxon>
        <taxon>Sordariales</taxon>
        <taxon>Podosporaceae</taxon>
        <taxon>Podospora</taxon>
    </lineage>
</organism>
<feature type="compositionally biased region" description="Basic and acidic residues" evidence="1">
    <location>
        <begin position="325"/>
        <end position="337"/>
    </location>
</feature>
<dbReference type="InterPro" id="IPR047205">
    <property type="entry name" value="RMP1"/>
</dbReference>
<proteinExistence type="predicted"/>
<feature type="region of interest" description="Disordered" evidence="1">
    <location>
        <begin position="91"/>
        <end position="113"/>
    </location>
</feature>
<name>A0AAE0XG15_9PEZI</name>
<feature type="compositionally biased region" description="Basic residues" evidence="1">
    <location>
        <begin position="103"/>
        <end position="112"/>
    </location>
</feature>
<dbReference type="GO" id="GO:0042134">
    <property type="term" value="F:rRNA primary transcript binding"/>
    <property type="evidence" value="ECO:0007669"/>
    <property type="project" value="InterPro"/>
</dbReference>
<sequence>MAPKTEAPSLLRGAAAASKPTTQDPKRPMEETMATSITSPAVVEQGLARLLPALELLERFHHRNKNQHRLSKWWAHADMLRRHLRKLAHALDAASSDTGSSKKQTRCSRRRPTRAELAALGARAAFLRRSVVPNAYDGFARLVADRQFAHLGLMLMGVLAQVDGALAPFAEDGAGQEEQQISGLAAVAGYADGGEKGSGGGGGGLEGGGAALPSHDFGVAVSRSALPKAAAGSGSATARSKAGNEVRRGKPSSSSSSSYLSEPKKRAQAVPSPPSPATGTDTNIATIITKTTTATAKKSLLPSIEPTEDDDDDENQTTSSRKPKKDNNHRLRKRPADGQEPEEARDEFDDIFGSLPKKKKKKKKEKETDSVAKPAKKTSKKKGGDEFDDIFNSLF</sequence>
<feature type="compositionally biased region" description="Acidic residues" evidence="1">
    <location>
        <begin position="339"/>
        <end position="350"/>
    </location>
</feature>
<evidence type="ECO:0000313" key="4">
    <source>
        <dbReference type="Proteomes" id="UP001270362"/>
    </source>
</evidence>
<gene>
    <name evidence="3" type="ORF">B0T22DRAFT_447616</name>
</gene>
<dbReference type="CDD" id="cd22573">
    <property type="entry name" value="RMP1_RBD"/>
    <property type="match status" value="1"/>
</dbReference>
<accession>A0AAE0XG15</accession>
<dbReference type="GO" id="GO:0000172">
    <property type="term" value="C:ribonuclease MRP complex"/>
    <property type="evidence" value="ECO:0007669"/>
    <property type="project" value="InterPro"/>
</dbReference>
<feature type="region of interest" description="Disordered" evidence="1">
    <location>
        <begin position="1"/>
        <end position="38"/>
    </location>
</feature>
<comment type="caution">
    <text evidence="3">The sequence shown here is derived from an EMBL/GenBank/DDBJ whole genome shotgun (WGS) entry which is preliminary data.</text>
</comment>
<feature type="compositionally biased region" description="Low complexity" evidence="1">
    <location>
        <begin position="284"/>
        <end position="298"/>
    </location>
</feature>
<reference evidence="3" key="1">
    <citation type="journal article" date="2023" name="Mol. Phylogenet. Evol.">
        <title>Genome-scale phylogeny and comparative genomics of the fungal order Sordariales.</title>
        <authorList>
            <person name="Hensen N."/>
            <person name="Bonometti L."/>
            <person name="Westerberg I."/>
            <person name="Brannstrom I.O."/>
            <person name="Guillou S."/>
            <person name="Cros-Aarteil S."/>
            <person name="Calhoun S."/>
            <person name="Haridas S."/>
            <person name="Kuo A."/>
            <person name="Mondo S."/>
            <person name="Pangilinan J."/>
            <person name="Riley R."/>
            <person name="LaButti K."/>
            <person name="Andreopoulos B."/>
            <person name="Lipzen A."/>
            <person name="Chen C."/>
            <person name="Yan M."/>
            <person name="Daum C."/>
            <person name="Ng V."/>
            <person name="Clum A."/>
            <person name="Steindorff A."/>
            <person name="Ohm R.A."/>
            <person name="Martin F."/>
            <person name="Silar P."/>
            <person name="Natvig D.O."/>
            <person name="Lalanne C."/>
            <person name="Gautier V."/>
            <person name="Ament-Velasquez S.L."/>
            <person name="Kruys A."/>
            <person name="Hutchinson M.I."/>
            <person name="Powell A.J."/>
            <person name="Barry K."/>
            <person name="Miller A.N."/>
            <person name="Grigoriev I.V."/>
            <person name="Debuchy R."/>
            <person name="Gladieux P."/>
            <person name="Hiltunen Thoren M."/>
            <person name="Johannesson H."/>
        </authorList>
    </citation>
    <scope>NUCLEOTIDE SEQUENCE</scope>
    <source>
        <strain evidence="3">CBS 314.62</strain>
    </source>
</reference>
<feature type="compositionally biased region" description="Low complexity" evidence="1">
    <location>
        <begin position="229"/>
        <end position="241"/>
    </location>
</feature>
<dbReference type="PANTHER" id="PTHR37792">
    <property type="entry name" value="RIBONUCLEASE MRP PROTEIN SUBUNIT RMP1"/>
    <property type="match status" value="1"/>
</dbReference>
<evidence type="ECO:0000256" key="1">
    <source>
        <dbReference type="SAM" id="MobiDB-lite"/>
    </source>
</evidence>
<dbReference type="PANTHER" id="PTHR37792:SF1">
    <property type="entry name" value="RIBONUCLEASE MRP PROTEIN SUBUNIT RMP1"/>
    <property type="match status" value="1"/>
</dbReference>
<dbReference type="GO" id="GO:0000294">
    <property type="term" value="P:nuclear-transcribed mRNA catabolic process, RNase MRP-dependent"/>
    <property type="evidence" value="ECO:0007669"/>
    <property type="project" value="TreeGrafter"/>
</dbReference>
<dbReference type="GO" id="GO:0000466">
    <property type="term" value="P:maturation of 5.8S rRNA from tricistronic rRNA transcript (SSU-rRNA, 5.8S rRNA, LSU-rRNA)"/>
    <property type="evidence" value="ECO:0007669"/>
    <property type="project" value="TreeGrafter"/>
</dbReference>
<feature type="region of interest" description="Disordered" evidence="1">
    <location>
        <begin position="228"/>
        <end position="387"/>
    </location>
</feature>
<keyword evidence="4" id="KW-1185">Reference proteome</keyword>
<dbReference type="Proteomes" id="UP001270362">
    <property type="component" value="Unassembled WGS sequence"/>
</dbReference>
<dbReference type="InterPro" id="IPR047204">
    <property type="entry name" value="RMP1_RBD"/>
</dbReference>
<dbReference type="EMBL" id="JAULSO010000001">
    <property type="protein sequence ID" value="KAK3692580.1"/>
    <property type="molecule type" value="Genomic_DNA"/>
</dbReference>
<dbReference type="AlphaFoldDB" id="A0AAE0XG15"/>
<reference evidence="3" key="2">
    <citation type="submission" date="2023-06" db="EMBL/GenBank/DDBJ databases">
        <authorList>
            <consortium name="Lawrence Berkeley National Laboratory"/>
            <person name="Haridas S."/>
            <person name="Hensen N."/>
            <person name="Bonometti L."/>
            <person name="Westerberg I."/>
            <person name="Brannstrom I.O."/>
            <person name="Guillou S."/>
            <person name="Cros-Aarteil S."/>
            <person name="Calhoun S."/>
            <person name="Kuo A."/>
            <person name="Mondo S."/>
            <person name="Pangilinan J."/>
            <person name="Riley R."/>
            <person name="Labutti K."/>
            <person name="Andreopoulos B."/>
            <person name="Lipzen A."/>
            <person name="Chen C."/>
            <person name="Yanf M."/>
            <person name="Daum C."/>
            <person name="Ng V."/>
            <person name="Clum A."/>
            <person name="Steindorff A."/>
            <person name="Ohm R."/>
            <person name="Martin F."/>
            <person name="Silar P."/>
            <person name="Natvig D."/>
            <person name="Lalanne C."/>
            <person name="Gautier V."/>
            <person name="Ament-Velasquez S.L."/>
            <person name="Kruys A."/>
            <person name="Hutchinson M.I."/>
            <person name="Powell A.J."/>
            <person name="Barry K."/>
            <person name="Miller A.N."/>
            <person name="Grigoriev I.V."/>
            <person name="Debuchy R."/>
            <person name="Gladieux P."/>
            <person name="Thoren M.H."/>
            <person name="Johannesson H."/>
        </authorList>
    </citation>
    <scope>NUCLEOTIDE SEQUENCE</scope>
    <source>
        <strain evidence="3">CBS 314.62</strain>
    </source>
</reference>
<evidence type="ECO:0000259" key="2">
    <source>
        <dbReference type="Pfam" id="PF20945"/>
    </source>
</evidence>
<dbReference type="Pfam" id="PF20945">
    <property type="entry name" value="RMP1"/>
    <property type="match status" value="1"/>
</dbReference>
<protein>
    <recommendedName>
        <fullName evidence="2">RNase MRP protein 1 RNA binding domain-containing protein</fullName>
    </recommendedName>
</protein>
<feature type="domain" description="RNase MRP protein 1 RNA binding" evidence="2">
    <location>
        <begin position="56"/>
        <end position="161"/>
    </location>
</feature>